<keyword evidence="2" id="KW-0805">Transcription regulation</keyword>
<dbReference type="AlphaFoldDB" id="A0AAE3QVS1"/>
<evidence type="ECO:0000256" key="4">
    <source>
        <dbReference type="ARBA" id="ARBA00023163"/>
    </source>
</evidence>
<sequence length="126" mass="14623">MEALNHSEETIMRILWDIGEGVVHDIIARLSDPKPPYTTVSSIIRVLEKKGYVLHKAYGRTYVYLPAISKEEYGKRSFTDLVGYYFNGSPKNVLSFLVEENELKEDELEELRQLIEKFNQNKPAQE</sequence>
<dbReference type="EMBL" id="JASJOS010000039">
    <property type="protein sequence ID" value="MDJ1486402.1"/>
    <property type="molecule type" value="Genomic_DNA"/>
</dbReference>
<dbReference type="Gene3D" id="1.10.10.10">
    <property type="entry name" value="Winged helix-like DNA-binding domain superfamily/Winged helix DNA-binding domain"/>
    <property type="match status" value="1"/>
</dbReference>
<gene>
    <name evidence="6" type="ORF">QNI16_38345</name>
</gene>
<feature type="coiled-coil region" evidence="5">
    <location>
        <begin position="94"/>
        <end position="121"/>
    </location>
</feature>
<dbReference type="InterPro" id="IPR005650">
    <property type="entry name" value="BlaI_family"/>
</dbReference>
<dbReference type="InterPro" id="IPR036390">
    <property type="entry name" value="WH_DNA-bd_sf"/>
</dbReference>
<keyword evidence="3" id="KW-0238">DNA-binding</keyword>
<dbReference type="Pfam" id="PF03965">
    <property type="entry name" value="Penicillinase_R"/>
    <property type="match status" value="1"/>
</dbReference>
<keyword evidence="4" id="KW-0804">Transcription</keyword>
<dbReference type="Gene3D" id="1.10.4040.10">
    <property type="entry name" value="Penicillinase repressor domain"/>
    <property type="match status" value="1"/>
</dbReference>
<dbReference type="InterPro" id="IPR036388">
    <property type="entry name" value="WH-like_DNA-bd_sf"/>
</dbReference>
<keyword evidence="5" id="KW-0175">Coiled coil</keyword>
<evidence type="ECO:0000256" key="5">
    <source>
        <dbReference type="SAM" id="Coils"/>
    </source>
</evidence>
<comment type="similarity">
    <text evidence="1">Belongs to the BlaI transcriptional regulatory family.</text>
</comment>
<name>A0AAE3QVS1_9BACT</name>
<evidence type="ECO:0000256" key="3">
    <source>
        <dbReference type="ARBA" id="ARBA00023125"/>
    </source>
</evidence>
<accession>A0AAE3QVS1</accession>
<dbReference type="GO" id="GO:0003677">
    <property type="term" value="F:DNA binding"/>
    <property type="evidence" value="ECO:0007669"/>
    <property type="project" value="UniProtKB-KW"/>
</dbReference>
<proteinExistence type="inferred from homology"/>
<evidence type="ECO:0000256" key="2">
    <source>
        <dbReference type="ARBA" id="ARBA00023015"/>
    </source>
</evidence>
<dbReference type="PIRSF" id="PIRSF019455">
    <property type="entry name" value="CopR_AtkY"/>
    <property type="match status" value="1"/>
</dbReference>
<dbReference type="RefSeq" id="WP_313989982.1">
    <property type="nucleotide sequence ID" value="NZ_JASJOS010000039.1"/>
</dbReference>
<dbReference type="GO" id="GO:0045892">
    <property type="term" value="P:negative regulation of DNA-templated transcription"/>
    <property type="evidence" value="ECO:0007669"/>
    <property type="project" value="InterPro"/>
</dbReference>
<organism evidence="6 7">
    <name type="scientific">Xanthocytophaga flava</name>
    <dbReference type="NCBI Taxonomy" id="3048013"/>
    <lineage>
        <taxon>Bacteria</taxon>
        <taxon>Pseudomonadati</taxon>
        <taxon>Bacteroidota</taxon>
        <taxon>Cytophagia</taxon>
        <taxon>Cytophagales</taxon>
        <taxon>Rhodocytophagaceae</taxon>
        <taxon>Xanthocytophaga</taxon>
    </lineage>
</organism>
<evidence type="ECO:0000313" key="6">
    <source>
        <dbReference type="EMBL" id="MDJ1486402.1"/>
    </source>
</evidence>
<evidence type="ECO:0000256" key="1">
    <source>
        <dbReference type="ARBA" id="ARBA00011046"/>
    </source>
</evidence>
<comment type="caution">
    <text evidence="6">The sequence shown here is derived from an EMBL/GenBank/DDBJ whole genome shotgun (WGS) entry which is preliminary data.</text>
</comment>
<dbReference type="SUPFAM" id="SSF46785">
    <property type="entry name" value="Winged helix' DNA-binding domain"/>
    <property type="match status" value="1"/>
</dbReference>
<dbReference type="Proteomes" id="UP001241110">
    <property type="component" value="Unassembled WGS sequence"/>
</dbReference>
<reference evidence="6" key="1">
    <citation type="submission" date="2023-05" db="EMBL/GenBank/DDBJ databases">
        <authorList>
            <person name="Zhang X."/>
        </authorList>
    </citation>
    <scope>NUCLEOTIDE SEQUENCE</scope>
    <source>
        <strain evidence="6">YF14B1</strain>
    </source>
</reference>
<evidence type="ECO:0000313" key="7">
    <source>
        <dbReference type="Proteomes" id="UP001241110"/>
    </source>
</evidence>
<protein>
    <submittedName>
        <fullName evidence="6">BlaI/MecI/CopY family transcriptional regulator</fullName>
    </submittedName>
</protein>